<evidence type="ECO:0000256" key="5">
    <source>
        <dbReference type="ARBA" id="ARBA00023237"/>
    </source>
</evidence>
<evidence type="ECO:0000259" key="6">
    <source>
        <dbReference type="Pfam" id="PF07980"/>
    </source>
</evidence>
<comment type="subcellular location">
    <subcellularLocation>
        <location evidence="1">Cell outer membrane</location>
    </subcellularLocation>
</comment>
<dbReference type="Proteomes" id="UP000218267">
    <property type="component" value="Chromosome"/>
</dbReference>
<keyword evidence="5" id="KW-0998">Cell outer membrane</keyword>
<feature type="domain" description="RagB/SusD" evidence="6">
    <location>
        <begin position="335"/>
        <end position="530"/>
    </location>
</feature>
<dbReference type="EMBL" id="AP018042">
    <property type="protein sequence ID" value="BAX78821.1"/>
    <property type="molecule type" value="Genomic_DNA"/>
</dbReference>
<protein>
    <recommendedName>
        <fullName evidence="10">RagB/SusD family nutrient uptake outer membrane protein</fullName>
    </recommendedName>
</protein>
<evidence type="ECO:0000256" key="4">
    <source>
        <dbReference type="ARBA" id="ARBA00023136"/>
    </source>
</evidence>
<dbReference type="KEGG" id="mbas:ALGA_0427"/>
<proteinExistence type="inferred from homology"/>
<dbReference type="InterPro" id="IPR011990">
    <property type="entry name" value="TPR-like_helical_dom_sf"/>
</dbReference>
<organism evidence="8 9">
    <name type="scientific">Labilibaculum antarcticum</name>
    <dbReference type="NCBI Taxonomy" id="1717717"/>
    <lineage>
        <taxon>Bacteria</taxon>
        <taxon>Pseudomonadati</taxon>
        <taxon>Bacteroidota</taxon>
        <taxon>Bacteroidia</taxon>
        <taxon>Marinilabiliales</taxon>
        <taxon>Marinifilaceae</taxon>
        <taxon>Labilibaculum</taxon>
    </lineage>
</organism>
<keyword evidence="9" id="KW-1185">Reference proteome</keyword>
<accession>A0A1Y1CHQ1</accession>
<sequence>MMKHIFILLATVLLLFSCEDVLEEEVYDAVTPENFFQTENDAIVGVIGVYDGLQNNNYWYQQFMLSEALPGSLGHFWDQNFNTLTYTDNTGGLWALWTQGYKIIGTANSMISVLENSSLEDDLKNQLLGEVKYIRAMVYFNTVRMFGHIPLVTVVPSSIQDAVTPLEGADESVFESQFLKQVDRSEVYDFIVEDLQFAEANLPEASFANGVENGRAKKGAATALLAKVYLTQAGLQYNYTSGTLDPGDDSKWALAAEKCAELITNGPYALEPNFADIFKNENENNEEIIFSIQYLESSIAGVTGEGTQAAARLGIRGADITPYAWKQAFSNKSFFDQWVDTNGESDNRFSTTYLTSYVDNSGDTINYGSGNFLRPQVWKFASDYDNPSISALGSGDYGDNTVYMRYADVLLMHSEALNEANGAPDNNTIFGINEVKQRAGQPLIELPISKEELREAIWKERKWELVYEGHYFYDCQRTGRLKDEIELNWDVSGGTVRKITLDAITDKFYILPIHFNALSSNTSLIQNYGW</sequence>
<dbReference type="InterPro" id="IPR033985">
    <property type="entry name" value="SusD-like_N"/>
</dbReference>
<evidence type="ECO:0000259" key="7">
    <source>
        <dbReference type="Pfam" id="PF14322"/>
    </source>
</evidence>
<keyword evidence="3" id="KW-0732">Signal</keyword>
<dbReference type="OrthoDB" id="1097931at2"/>
<dbReference type="InterPro" id="IPR012944">
    <property type="entry name" value="SusD_RagB_dom"/>
</dbReference>
<gene>
    <name evidence="8" type="ORF">ALGA_0427</name>
</gene>
<evidence type="ECO:0000256" key="3">
    <source>
        <dbReference type="ARBA" id="ARBA00022729"/>
    </source>
</evidence>
<dbReference type="Pfam" id="PF14322">
    <property type="entry name" value="SusD-like_3"/>
    <property type="match status" value="1"/>
</dbReference>
<dbReference type="GO" id="GO:0009279">
    <property type="term" value="C:cell outer membrane"/>
    <property type="evidence" value="ECO:0007669"/>
    <property type="project" value="UniProtKB-SubCell"/>
</dbReference>
<name>A0A1Y1CHQ1_9BACT</name>
<evidence type="ECO:0000313" key="8">
    <source>
        <dbReference type="EMBL" id="BAX78821.1"/>
    </source>
</evidence>
<reference evidence="8 9" key="1">
    <citation type="journal article" date="2018" name="Mar. Genomics">
        <title>Complete genome sequence of Marinifilaceae bacterium strain SPP2, isolated from the Antarctic marine sediment.</title>
        <authorList>
            <person name="Watanabe M."/>
            <person name="Kojima H."/>
            <person name="Fukui M."/>
        </authorList>
    </citation>
    <scope>NUCLEOTIDE SEQUENCE [LARGE SCALE GENOMIC DNA]</scope>
    <source>
        <strain evidence="8 9">SPP2</strain>
    </source>
</reference>
<reference evidence="9" key="2">
    <citation type="journal article" date="2020" name="Antonie Van Leeuwenhoek">
        <title>Labilibaculum antarcticum sp. nov., a novel facultative anaerobic, psychrotorelant bacterium isolated from marine sediment of Antarctica.</title>
        <authorList>
            <person name="Watanabe M."/>
            <person name="Kojima H."/>
            <person name="Fukui M."/>
        </authorList>
    </citation>
    <scope>NUCLEOTIDE SEQUENCE [LARGE SCALE GENOMIC DNA]</scope>
    <source>
        <strain evidence="9">SPP2</strain>
    </source>
</reference>
<dbReference type="SUPFAM" id="SSF48452">
    <property type="entry name" value="TPR-like"/>
    <property type="match status" value="1"/>
</dbReference>
<feature type="domain" description="SusD-like N-terminal" evidence="7">
    <location>
        <begin position="77"/>
        <end position="230"/>
    </location>
</feature>
<evidence type="ECO:0000256" key="1">
    <source>
        <dbReference type="ARBA" id="ARBA00004442"/>
    </source>
</evidence>
<dbReference type="Gene3D" id="1.25.40.390">
    <property type="match status" value="1"/>
</dbReference>
<dbReference type="Pfam" id="PF07980">
    <property type="entry name" value="SusD_RagB"/>
    <property type="match status" value="1"/>
</dbReference>
<evidence type="ECO:0000256" key="2">
    <source>
        <dbReference type="ARBA" id="ARBA00006275"/>
    </source>
</evidence>
<keyword evidence="4" id="KW-0472">Membrane</keyword>
<dbReference type="AlphaFoldDB" id="A0A1Y1CHQ1"/>
<comment type="similarity">
    <text evidence="2">Belongs to the SusD family.</text>
</comment>
<evidence type="ECO:0000313" key="9">
    <source>
        <dbReference type="Proteomes" id="UP000218267"/>
    </source>
</evidence>
<evidence type="ECO:0008006" key="10">
    <source>
        <dbReference type="Google" id="ProtNLM"/>
    </source>
</evidence>
<dbReference type="PROSITE" id="PS51257">
    <property type="entry name" value="PROKAR_LIPOPROTEIN"/>
    <property type="match status" value="1"/>
</dbReference>